<gene>
    <name evidence="1" type="ORF">PsorP6_002361</name>
</gene>
<name>A0ACC0WWA9_9STRA</name>
<dbReference type="Proteomes" id="UP001163321">
    <property type="component" value="Chromosome 1"/>
</dbReference>
<evidence type="ECO:0000313" key="1">
    <source>
        <dbReference type="EMBL" id="KAI9922980.1"/>
    </source>
</evidence>
<evidence type="ECO:0000313" key="2">
    <source>
        <dbReference type="Proteomes" id="UP001163321"/>
    </source>
</evidence>
<sequence length="307" mass="34363">MQDTGSAPEQRRRVPWRVDAVAARFDAVDGHPCLVHKRVKHANGIAPSADTGDNRIGQSSPLVVQLGFDFASNDALKVAYERRKRVRTNGRPNNVVRRLDVRDPVPNRFVHGILERMGPARDGNHFFPQHLHAKDIERLALRIDIAHVNDTVDTEQGTLRGRGHTMLPLARLGNNARLAQPLGQHGLSQRIFNLVGDRVGQVLALEPNLRALCMLREPTGVVQRRRTANIVPTQVLDLLPKARVLRRLHVRVNEVMMRLNERLGDKTATKLPKGPIPIVEKGRAKDNPLGPTYQDFTSDQEGVNVDR</sequence>
<reference evidence="1 2" key="1">
    <citation type="journal article" date="2022" name="bioRxiv">
        <title>The genome of the oomycete Peronosclerospora sorghi, a cosmopolitan pathogen of maize and sorghum, is inflated with dispersed pseudogenes.</title>
        <authorList>
            <person name="Fletcher K."/>
            <person name="Martin F."/>
            <person name="Isakeit T."/>
            <person name="Cavanaugh K."/>
            <person name="Magill C."/>
            <person name="Michelmore R."/>
        </authorList>
    </citation>
    <scope>NUCLEOTIDE SEQUENCE [LARGE SCALE GENOMIC DNA]</scope>
    <source>
        <strain evidence="1">P6</strain>
    </source>
</reference>
<proteinExistence type="predicted"/>
<protein>
    <submittedName>
        <fullName evidence="1">Uncharacterized protein</fullName>
    </submittedName>
</protein>
<keyword evidence="2" id="KW-1185">Reference proteome</keyword>
<accession>A0ACC0WWA9</accession>
<organism evidence="1 2">
    <name type="scientific">Peronosclerospora sorghi</name>
    <dbReference type="NCBI Taxonomy" id="230839"/>
    <lineage>
        <taxon>Eukaryota</taxon>
        <taxon>Sar</taxon>
        <taxon>Stramenopiles</taxon>
        <taxon>Oomycota</taxon>
        <taxon>Peronosporomycetes</taxon>
        <taxon>Peronosporales</taxon>
        <taxon>Peronosporaceae</taxon>
        <taxon>Peronosclerospora</taxon>
    </lineage>
</organism>
<dbReference type="EMBL" id="CM047580">
    <property type="protein sequence ID" value="KAI9922980.1"/>
    <property type="molecule type" value="Genomic_DNA"/>
</dbReference>
<comment type="caution">
    <text evidence="1">The sequence shown here is derived from an EMBL/GenBank/DDBJ whole genome shotgun (WGS) entry which is preliminary data.</text>
</comment>